<name>A0AA39PK52_9AGAR</name>
<accession>A0AA39PK52</accession>
<dbReference type="Proteomes" id="UP001175227">
    <property type="component" value="Unassembled WGS sequence"/>
</dbReference>
<protein>
    <submittedName>
        <fullName evidence="2">Uncharacterized protein</fullName>
    </submittedName>
</protein>
<gene>
    <name evidence="2" type="ORF">IW261DRAFT_1559216</name>
</gene>
<evidence type="ECO:0000313" key="3">
    <source>
        <dbReference type="Proteomes" id="UP001175227"/>
    </source>
</evidence>
<comment type="caution">
    <text evidence="2">The sequence shown here is derived from an EMBL/GenBank/DDBJ whole genome shotgun (WGS) entry which is preliminary data.</text>
</comment>
<keyword evidence="3" id="KW-1185">Reference proteome</keyword>
<organism evidence="2 3">
    <name type="scientific">Armillaria novae-zelandiae</name>
    <dbReference type="NCBI Taxonomy" id="153914"/>
    <lineage>
        <taxon>Eukaryota</taxon>
        <taxon>Fungi</taxon>
        <taxon>Dikarya</taxon>
        <taxon>Basidiomycota</taxon>
        <taxon>Agaricomycotina</taxon>
        <taxon>Agaricomycetes</taxon>
        <taxon>Agaricomycetidae</taxon>
        <taxon>Agaricales</taxon>
        <taxon>Marasmiineae</taxon>
        <taxon>Physalacriaceae</taxon>
        <taxon>Armillaria</taxon>
    </lineage>
</organism>
<feature type="compositionally biased region" description="Basic residues" evidence="1">
    <location>
        <begin position="25"/>
        <end position="34"/>
    </location>
</feature>
<evidence type="ECO:0000256" key="1">
    <source>
        <dbReference type="SAM" id="MobiDB-lite"/>
    </source>
</evidence>
<dbReference type="AlphaFoldDB" id="A0AA39PK52"/>
<dbReference type="EMBL" id="JAUEPR010000004">
    <property type="protein sequence ID" value="KAK0485770.1"/>
    <property type="molecule type" value="Genomic_DNA"/>
</dbReference>
<evidence type="ECO:0000313" key="2">
    <source>
        <dbReference type="EMBL" id="KAK0485770.1"/>
    </source>
</evidence>
<proteinExistence type="predicted"/>
<feature type="compositionally biased region" description="Basic and acidic residues" evidence="1">
    <location>
        <begin position="11"/>
        <end position="24"/>
    </location>
</feature>
<sequence length="199" mass="22089">MLGGPGVGAECRQRRAEGELQRGRARERRGHSLRGARSPIILPPSPWATSAEELVFNDPHAPHANALLAFGKVLGHIKFEVHKSRKDWDKHEPKMWSRAHGVSDEDLTAFSLEEDLVLVRSAPTSYGTIILGKIRIPAINDDEGEGYIHVRIHDPPGGSTDDVIFHSLFTDEGNKNADGQPTTWRAIQTKDTELAFFNE</sequence>
<feature type="region of interest" description="Disordered" evidence="1">
    <location>
        <begin position="1"/>
        <end position="37"/>
    </location>
</feature>
<reference evidence="2" key="1">
    <citation type="submission" date="2023-06" db="EMBL/GenBank/DDBJ databases">
        <authorList>
            <consortium name="Lawrence Berkeley National Laboratory"/>
            <person name="Ahrendt S."/>
            <person name="Sahu N."/>
            <person name="Indic B."/>
            <person name="Wong-Bajracharya J."/>
            <person name="Merenyi Z."/>
            <person name="Ke H.-M."/>
            <person name="Monk M."/>
            <person name="Kocsube S."/>
            <person name="Drula E."/>
            <person name="Lipzen A."/>
            <person name="Balint B."/>
            <person name="Henrissat B."/>
            <person name="Andreopoulos B."/>
            <person name="Martin F.M."/>
            <person name="Harder C.B."/>
            <person name="Rigling D."/>
            <person name="Ford K.L."/>
            <person name="Foster G.D."/>
            <person name="Pangilinan J."/>
            <person name="Papanicolaou A."/>
            <person name="Barry K."/>
            <person name="LaButti K."/>
            <person name="Viragh M."/>
            <person name="Koriabine M."/>
            <person name="Yan M."/>
            <person name="Riley R."/>
            <person name="Champramary S."/>
            <person name="Plett K.L."/>
            <person name="Tsai I.J."/>
            <person name="Slot J."/>
            <person name="Sipos G."/>
            <person name="Plett J."/>
            <person name="Nagy L.G."/>
            <person name="Grigoriev I.V."/>
        </authorList>
    </citation>
    <scope>NUCLEOTIDE SEQUENCE</scope>
    <source>
        <strain evidence="2">ICMP 16352</strain>
    </source>
</reference>